<feature type="transmembrane region" description="Helical" evidence="7">
    <location>
        <begin position="31"/>
        <end position="53"/>
    </location>
</feature>
<dbReference type="InterPro" id="IPR050809">
    <property type="entry name" value="UgpAE/MalFG_permease"/>
</dbReference>
<gene>
    <name evidence="9" type="ORF">GT003_25505</name>
</gene>
<feature type="transmembrane region" description="Helical" evidence="7">
    <location>
        <begin position="290"/>
        <end position="312"/>
    </location>
</feature>
<dbReference type="InterPro" id="IPR035906">
    <property type="entry name" value="MetI-like_sf"/>
</dbReference>
<feature type="transmembrane region" description="Helical" evidence="7">
    <location>
        <begin position="222"/>
        <end position="243"/>
    </location>
</feature>
<evidence type="ECO:0000256" key="5">
    <source>
        <dbReference type="ARBA" id="ARBA00022989"/>
    </source>
</evidence>
<evidence type="ECO:0000256" key="4">
    <source>
        <dbReference type="ARBA" id="ARBA00022692"/>
    </source>
</evidence>
<sequence>MNPSHARPGKAAASVRTTPVRLSLRSRRTAWWCWLFVMPNLVFFALFQGWPILANLHYAMLDWSGISTGAKFIGLDNYKELMQDPYFWKAYKHSFLFMFEAVPLLLLGGLVSAVLLNNPLMRLAKTYRTLLFIPVVTTASVIGIIMVYIWGSTGAVNYALLKLHLLDKPVNWLGDPHWAMFTVVMIYVWKNLGINMIYWLAGLQSIPRELYEAAKMDGAAPFKTFIHITVPLVAPVGLVILLLDVSGALKVFDMIKTMTDGGPFFATDVVSTYIYRYAFSSEIGLPRLGYASAAGIFFAFTIVLLAIAQAVIRGSFRSLGRRRGA</sequence>
<dbReference type="RefSeq" id="WP_161703294.1">
    <property type="nucleotide sequence ID" value="NZ_JAAAMU010000018.1"/>
</dbReference>
<dbReference type="Proteomes" id="UP000558113">
    <property type="component" value="Unassembled WGS sequence"/>
</dbReference>
<keyword evidence="3" id="KW-1003">Cell membrane</keyword>
<dbReference type="InterPro" id="IPR000515">
    <property type="entry name" value="MetI-like"/>
</dbReference>
<dbReference type="PANTHER" id="PTHR43227">
    <property type="entry name" value="BLL4140 PROTEIN"/>
    <property type="match status" value="1"/>
</dbReference>
<keyword evidence="10" id="KW-1185">Reference proteome</keyword>
<keyword evidence="2 7" id="KW-0813">Transport</keyword>
<protein>
    <submittedName>
        <fullName evidence="9">ABC transporter permease subunit</fullName>
    </submittedName>
</protein>
<evidence type="ECO:0000259" key="8">
    <source>
        <dbReference type="PROSITE" id="PS50928"/>
    </source>
</evidence>
<evidence type="ECO:0000256" key="3">
    <source>
        <dbReference type="ARBA" id="ARBA00022475"/>
    </source>
</evidence>
<feature type="domain" description="ABC transmembrane type-1" evidence="8">
    <location>
        <begin position="91"/>
        <end position="309"/>
    </location>
</feature>
<dbReference type="GO" id="GO:0005886">
    <property type="term" value="C:plasma membrane"/>
    <property type="evidence" value="ECO:0007669"/>
    <property type="project" value="UniProtKB-SubCell"/>
</dbReference>
<organism evidence="9 10">
    <name type="scientific">Paenibacillus sacheonensis</name>
    <dbReference type="NCBI Taxonomy" id="742054"/>
    <lineage>
        <taxon>Bacteria</taxon>
        <taxon>Bacillati</taxon>
        <taxon>Bacillota</taxon>
        <taxon>Bacilli</taxon>
        <taxon>Bacillales</taxon>
        <taxon>Paenibacillaceae</taxon>
        <taxon>Paenibacillus</taxon>
    </lineage>
</organism>
<dbReference type="Pfam" id="PF00528">
    <property type="entry name" value="BPD_transp_1"/>
    <property type="match status" value="1"/>
</dbReference>
<proteinExistence type="inferred from homology"/>
<feature type="transmembrane region" description="Helical" evidence="7">
    <location>
        <begin position="129"/>
        <end position="151"/>
    </location>
</feature>
<keyword evidence="4 7" id="KW-0812">Transmembrane</keyword>
<evidence type="ECO:0000256" key="1">
    <source>
        <dbReference type="ARBA" id="ARBA00004651"/>
    </source>
</evidence>
<keyword evidence="5 7" id="KW-1133">Transmembrane helix</keyword>
<evidence type="ECO:0000256" key="6">
    <source>
        <dbReference type="ARBA" id="ARBA00023136"/>
    </source>
</evidence>
<reference evidence="9 10" key="1">
    <citation type="submission" date="2020-01" db="EMBL/GenBank/DDBJ databases">
        <title>Paenibacillus soybeanensis sp. nov. isolated from the nodules of soybean (Glycine max(L.) Merr).</title>
        <authorList>
            <person name="Wang H."/>
        </authorList>
    </citation>
    <scope>NUCLEOTIDE SEQUENCE [LARGE SCALE GENOMIC DNA]</scope>
    <source>
        <strain evidence="9 10">DSM 23054</strain>
    </source>
</reference>
<comment type="subcellular location">
    <subcellularLocation>
        <location evidence="1 7">Cell membrane</location>
        <topology evidence="1 7">Multi-pass membrane protein</topology>
    </subcellularLocation>
</comment>
<dbReference type="OrthoDB" id="5174895at2"/>
<evidence type="ECO:0000313" key="10">
    <source>
        <dbReference type="Proteomes" id="UP000558113"/>
    </source>
</evidence>
<evidence type="ECO:0000256" key="2">
    <source>
        <dbReference type="ARBA" id="ARBA00022448"/>
    </source>
</evidence>
<dbReference type="PROSITE" id="PS50928">
    <property type="entry name" value="ABC_TM1"/>
    <property type="match status" value="1"/>
</dbReference>
<feature type="transmembrane region" description="Helical" evidence="7">
    <location>
        <begin position="95"/>
        <end position="117"/>
    </location>
</feature>
<dbReference type="CDD" id="cd06261">
    <property type="entry name" value="TM_PBP2"/>
    <property type="match status" value="1"/>
</dbReference>
<evidence type="ECO:0000256" key="7">
    <source>
        <dbReference type="RuleBase" id="RU363032"/>
    </source>
</evidence>
<comment type="similarity">
    <text evidence="7">Belongs to the binding-protein-dependent transport system permease family.</text>
</comment>
<dbReference type="PANTHER" id="PTHR43227:SF11">
    <property type="entry name" value="BLL4140 PROTEIN"/>
    <property type="match status" value="1"/>
</dbReference>
<comment type="caution">
    <text evidence="9">The sequence shown here is derived from an EMBL/GenBank/DDBJ whole genome shotgun (WGS) entry which is preliminary data.</text>
</comment>
<dbReference type="AlphaFoldDB" id="A0A7X4YTN4"/>
<dbReference type="EMBL" id="JAAAMU010000018">
    <property type="protein sequence ID" value="NBC72367.1"/>
    <property type="molecule type" value="Genomic_DNA"/>
</dbReference>
<evidence type="ECO:0000313" key="9">
    <source>
        <dbReference type="EMBL" id="NBC72367.1"/>
    </source>
</evidence>
<dbReference type="Gene3D" id="1.10.3720.10">
    <property type="entry name" value="MetI-like"/>
    <property type="match status" value="1"/>
</dbReference>
<accession>A0A7X4YTN4</accession>
<dbReference type="SUPFAM" id="SSF161098">
    <property type="entry name" value="MetI-like"/>
    <property type="match status" value="1"/>
</dbReference>
<feature type="transmembrane region" description="Helical" evidence="7">
    <location>
        <begin position="178"/>
        <end position="201"/>
    </location>
</feature>
<keyword evidence="6 7" id="KW-0472">Membrane</keyword>
<dbReference type="GO" id="GO:0055085">
    <property type="term" value="P:transmembrane transport"/>
    <property type="evidence" value="ECO:0007669"/>
    <property type="project" value="InterPro"/>
</dbReference>
<name>A0A7X4YTN4_9BACL</name>